<dbReference type="EMBL" id="BMDH01000001">
    <property type="protein sequence ID" value="GGI13076.1"/>
    <property type="molecule type" value="Genomic_DNA"/>
</dbReference>
<reference evidence="10" key="1">
    <citation type="journal article" date="2014" name="Int. J. Syst. Evol. Microbiol.">
        <title>Complete genome sequence of Corynebacterium casei LMG S-19264T (=DSM 44701T), isolated from a smear-ripened cheese.</title>
        <authorList>
            <consortium name="US DOE Joint Genome Institute (JGI-PGF)"/>
            <person name="Walter F."/>
            <person name="Albersmeier A."/>
            <person name="Kalinowski J."/>
            <person name="Ruckert C."/>
        </authorList>
    </citation>
    <scope>NUCLEOTIDE SEQUENCE</scope>
    <source>
        <strain evidence="10">CCM 8606</strain>
    </source>
</reference>
<keyword evidence="3 7" id="KW-0812">Transmembrane</keyword>
<dbReference type="Pfam" id="PF08478">
    <property type="entry name" value="POTRA_1"/>
    <property type="match status" value="1"/>
</dbReference>
<evidence type="ECO:0000256" key="6">
    <source>
        <dbReference type="SAM" id="MobiDB-lite"/>
    </source>
</evidence>
<evidence type="ECO:0000259" key="8">
    <source>
        <dbReference type="Pfam" id="PF03799"/>
    </source>
</evidence>
<sequence>MAGRTIRSSSHRDQHLSQTKEQDQTSDVRDISAERVGRVVASEARESASKPGEFVDARSMASGRSVGSQIDESTFGNNGFLARSKVIHFPQRERERIHTKHRVLTIRIVSTVLAIATVCALVWGLLFSPLLVLDSTQIHIGGTNTWVSDARVKALVTDQAGKSLLLIQSGKLEEQIRALPGVTQAEVTKNYPHGLTVHVQAQVPAAILKADSTMVAVDNKGRILNDVHTAVDGIPVIEVSQIESALKQTSVNQAVQILGSLDENTRKRISTVEAKTRDSITTKLDDNALTIIWGDASKLKLKMAIVTTLLSQPDTLAGATTIDVSAPDRPIIK</sequence>
<dbReference type="Proteomes" id="UP000619536">
    <property type="component" value="Unassembled WGS sequence"/>
</dbReference>
<accession>A0A8J3ALU8</accession>
<keyword evidence="11" id="KW-1185">Reference proteome</keyword>
<feature type="domain" description="POTRA" evidence="9">
    <location>
        <begin position="137"/>
        <end position="200"/>
    </location>
</feature>
<dbReference type="GO" id="GO:0051301">
    <property type="term" value="P:cell division"/>
    <property type="evidence" value="ECO:0007669"/>
    <property type="project" value="UniProtKB-KW"/>
</dbReference>
<keyword evidence="4 7" id="KW-1133">Transmembrane helix</keyword>
<protein>
    <submittedName>
        <fullName evidence="10">Cell division protein FtsQ</fullName>
    </submittedName>
</protein>
<evidence type="ECO:0000256" key="5">
    <source>
        <dbReference type="ARBA" id="ARBA00023306"/>
    </source>
</evidence>
<dbReference type="PANTHER" id="PTHR37820:SF1">
    <property type="entry name" value="CELL DIVISION PROTEIN FTSQ"/>
    <property type="match status" value="1"/>
</dbReference>
<keyword evidence="1" id="KW-1003">Cell membrane</keyword>
<keyword evidence="2 10" id="KW-0132">Cell division</keyword>
<dbReference type="AlphaFoldDB" id="A0A8J3ALU8"/>
<evidence type="ECO:0000259" key="9">
    <source>
        <dbReference type="Pfam" id="PF08478"/>
    </source>
</evidence>
<dbReference type="InterPro" id="IPR050487">
    <property type="entry name" value="FtsQ_DivIB"/>
</dbReference>
<feature type="transmembrane region" description="Helical" evidence="7">
    <location>
        <begin position="104"/>
        <end position="126"/>
    </location>
</feature>
<evidence type="ECO:0000313" key="10">
    <source>
        <dbReference type="EMBL" id="GGI13076.1"/>
    </source>
</evidence>
<dbReference type="PANTHER" id="PTHR37820">
    <property type="entry name" value="CELL DIVISION PROTEIN DIVIB"/>
    <property type="match status" value="1"/>
</dbReference>
<keyword evidence="5" id="KW-0131">Cell cycle</keyword>
<comment type="caution">
    <text evidence="10">The sequence shown here is derived from an EMBL/GenBank/DDBJ whole genome shotgun (WGS) entry which is preliminary data.</text>
</comment>
<gene>
    <name evidence="10" type="primary">ftsQ</name>
    <name evidence="10" type="ORF">GCM10007377_04150</name>
</gene>
<evidence type="ECO:0000256" key="1">
    <source>
        <dbReference type="ARBA" id="ARBA00022475"/>
    </source>
</evidence>
<dbReference type="GO" id="GO:0005886">
    <property type="term" value="C:plasma membrane"/>
    <property type="evidence" value="ECO:0007669"/>
    <property type="project" value="TreeGrafter"/>
</dbReference>
<dbReference type="RefSeq" id="WP_188354574.1">
    <property type="nucleotide sequence ID" value="NZ_BMDH01000001.1"/>
</dbReference>
<evidence type="ECO:0000313" key="11">
    <source>
        <dbReference type="Proteomes" id="UP000619536"/>
    </source>
</evidence>
<evidence type="ECO:0000256" key="2">
    <source>
        <dbReference type="ARBA" id="ARBA00022618"/>
    </source>
</evidence>
<evidence type="ECO:0000256" key="7">
    <source>
        <dbReference type="SAM" id="Phobius"/>
    </source>
</evidence>
<dbReference type="InterPro" id="IPR013685">
    <property type="entry name" value="POTRA_FtsQ_type"/>
</dbReference>
<proteinExistence type="predicted"/>
<dbReference type="Pfam" id="PF03799">
    <property type="entry name" value="FtsQ_DivIB_C"/>
    <property type="match status" value="1"/>
</dbReference>
<evidence type="ECO:0000256" key="3">
    <source>
        <dbReference type="ARBA" id="ARBA00022692"/>
    </source>
</evidence>
<evidence type="ECO:0000256" key="4">
    <source>
        <dbReference type="ARBA" id="ARBA00022989"/>
    </source>
</evidence>
<feature type="domain" description="Cell division protein FtsQ/DivIB C-terminal" evidence="8">
    <location>
        <begin position="209"/>
        <end position="323"/>
    </location>
</feature>
<name>A0A8J3ALU8_9BIFI</name>
<dbReference type="Gene3D" id="3.10.20.310">
    <property type="entry name" value="membrane protein fhac"/>
    <property type="match status" value="1"/>
</dbReference>
<reference evidence="10" key="2">
    <citation type="submission" date="2020-09" db="EMBL/GenBank/DDBJ databases">
        <authorList>
            <person name="Sun Q."/>
            <person name="Sedlacek I."/>
        </authorList>
    </citation>
    <scope>NUCLEOTIDE SEQUENCE</scope>
    <source>
        <strain evidence="10">CCM 8606</strain>
    </source>
</reference>
<feature type="region of interest" description="Disordered" evidence="6">
    <location>
        <begin position="1"/>
        <end position="31"/>
    </location>
</feature>
<dbReference type="InterPro" id="IPR005548">
    <property type="entry name" value="Cell_div_FtsQ/DivIB_C"/>
</dbReference>
<feature type="compositionally biased region" description="Basic and acidic residues" evidence="6">
    <location>
        <begin position="10"/>
        <end position="31"/>
    </location>
</feature>
<organism evidence="10 11">
    <name type="scientific">Galliscardovia ingluviei</name>
    <dbReference type="NCBI Taxonomy" id="1769422"/>
    <lineage>
        <taxon>Bacteria</taxon>
        <taxon>Bacillati</taxon>
        <taxon>Actinomycetota</taxon>
        <taxon>Actinomycetes</taxon>
        <taxon>Bifidobacteriales</taxon>
        <taxon>Bifidobacteriaceae</taxon>
        <taxon>Galliscardovia</taxon>
    </lineage>
</organism>
<keyword evidence="7" id="KW-0472">Membrane</keyword>